<dbReference type="Pfam" id="PF00732">
    <property type="entry name" value="GMC_oxred_N"/>
    <property type="match status" value="1"/>
</dbReference>
<evidence type="ECO:0000256" key="2">
    <source>
        <dbReference type="ARBA" id="ARBA00010790"/>
    </source>
</evidence>
<accession>W0ETU3</accession>
<dbReference type="PANTHER" id="PTHR42784">
    <property type="entry name" value="PYRANOSE 2-OXIDASE"/>
    <property type="match status" value="1"/>
</dbReference>
<dbReference type="STRING" id="929713.NIASO_01055"/>
<protein>
    <submittedName>
        <fullName evidence="8">GMC family oxidoreductase</fullName>
    </submittedName>
</protein>
<organism evidence="8 9">
    <name type="scientific">Niabella soli DSM 19437</name>
    <dbReference type="NCBI Taxonomy" id="929713"/>
    <lineage>
        <taxon>Bacteria</taxon>
        <taxon>Pseudomonadati</taxon>
        <taxon>Bacteroidota</taxon>
        <taxon>Chitinophagia</taxon>
        <taxon>Chitinophagales</taxon>
        <taxon>Chitinophagaceae</taxon>
        <taxon>Niabella</taxon>
    </lineage>
</organism>
<dbReference type="GO" id="GO:0050660">
    <property type="term" value="F:flavin adenine dinucleotide binding"/>
    <property type="evidence" value="ECO:0007669"/>
    <property type="project" value="InterPro"/>
</dbReference>
<evidence type="ECO:0000256" key="5">
    <source>
        <dbReference type="ARBA" id="ARBA00023002"/>
    </source>
</evidence>
<evidence type="ECO:0000259" key="6">
    <source>
        <dbReference type="Pfam" id="PF00732"/>
    </source>
</evidence>
<comment type="similarity">
    <text evidence="2">Belongs to the GMC oxidoreductase family.</text>
</comment>
<evidence type="ECO:0000259" key="7">
    <source>
        <dbReference type="Pfam" id="PF05199"/>
    </source>
</evidence>
<dbReference type="InterPro" id="IPR051473">
    <property type="entry name" value="P2Ox-like"/>
</dbReference>
<dbReference type="Proteomes" id="UP000003586">
    <property type="component" value="Chromosome"/>
</dbReference>
<evidence type="ECO:0000313" key="9">
    <source>
        <dbReference type="Proteomes" id="UP000003586"/>
    </source>
</evidence>
<proteinExistence type="inferred from homology"/>
<dbReference type="GO" id="GO:0016614">
    <property type="term" value="F:oxidoreductase activity, acting on CH-OH group of donors"/>
    <property type="evidence" value="ECO:0007669"/>
    <property type="project" value="InterPro"/>
</dbReference>
<dbReference type="InterPro" id="IPR036188">
    <property type="entry name" value="FAD/NAD-bd_sf"/>
</dbReference>
<dbReference type="SUPFAM" id="SSF51905">
    <property type="entry name" value="FAD/NAD(P)-binding domain"/>
    <property type="match status" value="1"/>
</dbReference>
<keyword evidence="9" id="KW-1185">Reference proteome</keyword>
<evidence type="ECO:0000313" key="8">
    <source>
        <dbReference type="EMBL" id="AHF14162.1"/>
    </source>
</evidence>
<gene>
    <name evidence="8" type="ORF">NIASO_01055</name>
</gene>
<name>W0ETU3_9BACT</name>
<feature type="domain" description="Glucose-methanol-choline oxidoreductase C-terminal" evidence="7">
    <location>
        <begin position="420"/>
        <end position="538"/>
    </location>
</feature>
<dbReference type="Gene3D" id="3.50.50.60">
    <property type="entry name" value="FAD/NAD(P)-binding domain"/>
    <property type="match status" value="2"/>
</dbReference>
<keyword evidence="3" id="KW-0285">Flavoprotein</keyword>
<evidence type="ECO:0000256" key="3">
    <source>
        <dbReference type="ARBA" id="ARBA00022630"/>
    </source>
</evidence>
<dbReference type="InterPro" id="IPR007867">
    <property type="entry name" value="GMC_OxRtase_C"/>
</dbReference>
<evidence type="ECO:0000256" key="4">
    <source>
        <dbReference type="ARBA" id="ARBA00022827"/>
    </source>
</evidence>
<dbReference type="OrthoDB" id="9787779at2"/>
<keyword evidence="4" id="KW-0274">FAD</keyword>
<feature type="domain" description="Glucose-methanol-choline oxidoreductase N-terminal" evidence="6">
    <location>
        <begin position="31"/>
        <end position="327"/>
    </location>
</feature>
<dbReference type="KEGG" id="nso:NIASO_01055"/>
<sequence>MYYDAIVIGSGISGGWAAKELCEKGLKTLLLERGRDVKHVTDYTTAMLNPWDFPNRLQQTQRDREENPVQCNFYNEGSKAFFVKDREHPYIQEKPFLWAQGNQVGGRSLVWGRQCYRWSDLDFEANTREGIGVDWPIRYQDIASWYDYVERFIGVSGSKENLPQLPDGVFQDPMQLNCIEEHLKASIKKNYEQRLLTIARVANLTSPLGSRYACQNRDLCNRGCPFGAYFSSNSSTIPAALNTGNLTLRPFSTVTEIIFDDVTQKAKGVRVIDTISLQTVEFFAKIIFLNASTIASTALLLNSTSKRFPHGMGNDSGELGHNLMDHHSSAGAAGAHDGFQGSYYKGRRPCGFLIPRFRNIDSNKTADFKRGYNIQGDGERREWFDTAGDTADDFGASFKDALTKPGPWSIWMAGWGECLPYHENKISLSKEKNKWGIPIVKIDFEFKDNENKMMKDIQQSCAEMLEKAGFKDVNSFNYHRPGGGTVHEMGTARMGNDPRTSVLNKFNQVHAVKNLFVTDGSCMTSSACQNPSLTYMALTARACQYAFDQLKKGEL</sequence>
<dbReference type="SUPFAM" id="SSF54373">
    <property type="entry name" value="FAD-linked reductases, C-terminal domain"/>
    <property type="match status" value="1"/>
</dbReference>
<dbReference type="InterPro" id="IPR000172">
    <property type="entry name" value="GMC_OxRdtase_N"/>
</dbReference>
<dbReference type="PANTHER" id="PTHR42784:SF1">
    <property type="entry name" value="PYRANOSE 2-OXIDASE"/>
    <property type="match status" value="1"/>
</dbReference>
<comment type="cofactor">
    <cofactor evidence="1">
        <name>FAD</name>
        <dbReference type="ChEBI" id="CHEBI:57692"/>
    </cofactor>
</comment>
<dbReference type="eggNOG" id="COG2303">
    <property type="taxonomic scope" value="Bacteria"/>
</dbReference>
<dbReference type="RefSeq" id="WP_008581799.1">
    <property type="nucleotide sequence ID" value="NZ_CP007035.1"/>
</dbReference>
<evidence type="ECO:0000256" key="1">
    <source>
        <dbReference type="ARBA" id="ARBA00001974"/>
    </source>
</evidence>
<dbReference type="HOGENOM" id="CLU_008878_4_0_10"/>
<dbReference type="AlphaFoldDB" id="W0ETU3"/>
<dbReference type="Pfam" id="PF05199">
    <property type="entry name" value="GMC_oxred_C"/>
    <property type="match status" value="1"/>
</dbReference>
<reference evidence="8 9" key="1">
    <citation type="submission" date="2013-12" db="EMBL/GenBank/DDBJ databases">
        <authorList>
            <consortium name="DOE Joint Genome Institute"/>
            <person name="Eisen J."/>
            <person name="Huntemann M."/>
            <person name="Han J."/>
            <person name="Chen A."/>
            <person name="Kyrpides N."/>
            <person name="Mavromatis K."/>
            <person name="Markowitz V."/>
            <person name="Palaniappan K."/>
            <person name="Ivanova N."/>
            <person name="Schaumberg A."/>
            <person name="Pati A."/>
            <person name="Liolios K."/>
            <person name="Nordberg H.P."/>
            <person name="Cantor M.N."/>
            <person name="Hua S.X."/>
            <person name="Woyke T."/>
        </authorList>
    </citation>
    <scope>NUCLEOTIDE SEQUENCE [LARGE SCALE GENOMIC DNA]</scope>
    <source>
        <strain evidence="9">DSM 19437</strain>
    </source>
</reference>
<dbReference type="EMBL" id="CP007035">
    <property type="protein sequence ID" value="AHF14162.1"/>
    <property type="molecule type" value="Genomic_DNA"/>
</dbReference>
<keyword evidence="5" id="KW-0560">Oxidoreductase</keyword>